<evidence type="ECO:0000313" key="3">
    <source>
        <dbReference type="EMBL" id="KIL58532.1"/>
    </source>
</evidence>
<dbReference type="Proteomes" id="UP000054549">
    <property type="component" value="Unassembled WGS sequence"/>
</dbReference>
<dbReference type="InParanoid" id="A0A0C2WBA6"/>
<dbReference type="AlphaFoldDB" id="A0A0C2WBA6"/>
<dbReference type="HOGENOM" id="CLU_079664_0_0_1"/>
<feature type="compositionally biased region" description="Low complexity" evidence="1">
    <location>
        <begin position="262"/>
        <end position="272"/>
    </location>
</feature>
<protein>
    <submittedName>
        <fullName evidence="3">Uncharacterized protein</fullName>
    </submittedName>
</protein>
<evidence type="ECO:0000256" key="1">
    <source>
        <dbReference type="SAM" id="MobiDB-lite"/>
    </source>
</evidence>
<dbReference type="EMBL" id="KN818336">
    <property type="protein sequence ID" value="KIL58532.1"/>
    <property type="molecule type" value="Genomic_DNA"/>
</dbReference>
<dbReference type="OrthoDB" id="5509815at2759"/>
<feature type="region of interest" description="Disordered" evidence="1">
    <location>
        <begin position="225"/>
        <end position="295"/>
    </location>
</feature>
<reference evidence="3 4" key="1">
    <citation type="submission" date="2014-04" db="EMBL/GenBank/DDBJ databases">
        <title>Evolutionary Origins and Diversification of the Mycorrhizal Mutualists.</title>
        <authorList>
            <consortium name="DOE Joint Genome Institute"/>
            <consortium name="Mycorrhizal Genomics Consortium"/>
            <person name="Kohler A."/>
            <person name="Kuo A."/>
            <person name="Nagy L.G."/>
            <person name="Floudas D."/>
            <person name="Copeland A."/>
            <person name="Barry K.W."/>
            <person name="Cichocki N."/>
            <person name="Veneault-Fourrey C."/>
            <person name="LaButti K."/>
            <person name="Lindquist E.A."/>
            <person name="Lipzen A."/>
            <person name="Lundell T."/>
            <person name="Morin E."/>
            <person name="Murat C."/>
            <person name="Riley R."/>
            <person name="Ohm R."/>
            <person name="Sun H."/>
            <person name="Tunlid A."/>
            <person name="Henrissat B."/>
            <person name="Grigoriev I.V."/>
            <person name="Hibbett D.S."/>
            <person name="Martin F."/>
        </authorList>
    </citation>
    <scope>NUCLEOTIDE SEQUENCE [LARGE SCALE GENOMIC DNA]</scope>
    <source>
        <strain evidence="3 4">Koide BX008</strain>
    </source>
</reference>
<gene>
    <name evidence="3" type="ORF">M378DRAFT_15510</name>
</gene>
<proteinExistence type="predicted"/>
<evidence type="ECO:0000256" key="2">
    <source>
        <dbReference type="SAM" id="SignalP"/>
    </source>
</evidence>
<feature type="compositionally biased region" description="Basic residues" evidence="1">
    <location>
        <begin position="274"/>
        <end position="295"/>
    </location>
</feature>
<sequence length="295" mass="32358">MSLKPFILQSLFVLLFCTSFLYAVDPHHSPFRLDSYDGLEAYVGSIDYPTTQITREVLISEAKRVWDFLPKTGGPAMVSALYTANEKKIYFATSIKGPAAKKDLGFPPLLTNALDSCKKELANQGAHIFSGRCAELMVIAEWYYQNGGGHPDSHVQLPASGKLIVAVNHDRQVIEPCSENTPVPSKGVPFGCADVLPKLGFKADEIVETDPESCQIRRRSFGGLSVRGCVPKKPKPSPPGKPAPKKPTVQKPRPGKPKRPSNNKPKPASPKMPAKPKTRGQRKVLRARSNKGRNY</sequence>
<name>A0A0C2WBA6_AMAMK</name>
<accession>A0A0C2WBA6</accession>
<evidence type="ECO:0000313" key="4">
    <source>
        <dbReference type="Proteomes" id="UP000054549"/>
    </source>
</evidence>
<feature type="chain" id="PRO_5002157938" evidence="2">
    <location>
        <begin position="24"/>
        <end position="295"/>
    </location>
</feature>
<feature type="signal peptide" evidence="2">
    <location>
        <begin position="1"/>
        <end position="23"/>
    </location>
</feature>
<organism evidence="3 4">
    <name type="scientific">Amanita muscaria (strain Koide BX008)</name>
    <dbReference type="NCBI Taxonomy" id="946122"/>
    <lineage>
        <taxon>Eukaryota</taxon>
        <taxon>Fungi</taxon>
        <taxon>Dikarya</taxon>
        <taxon>Basidiomycota</taxon>
        <taxon>Agaricomycotina</taxon>
        <taxon>Agaricomycetes</taxon>
        <taxon>Agaricomycetidae</taxon>
        <taxon>Agaricales</taxon>
        <taxon>Pluteineae</taxon>
        <taxon>Amanitaceae</taxon>
        <taxon>Amanita</taxon>
    </lineage>
</organism>
<keyword evidence="2" id="KW-0732">Signal</keyword>
<keyword evidence="4" id="KW-1185">Reference proteome</keyword>